<gene>
    <name evidence="1" type="ORF">VNO78_10389</name>
</gene>
<protein>
    <submittedName>
        <fullName evidence="1">Uncharacterized protein</fullName>
    </submittedName>
</protein>
<name>A0AAN9SLY8_PSOTE</name>
<comment type="caution">
    <text evidence="1">The sequence shown here is derived from an EMBL/GenBank/DDBJ whole genome shotgun (WGS) entry which is preliminary data.</text>
</comment>
<proteinExistence type="predicted"/>
<dbReference type="Proteomes" id="UP001386955">
    <property type="component" value="Unassembled WGS sequence"/>
</dbReference>
<reference evidence="1 2" key="1">
    <citation type="submission" date="2024-01" db="EMBL/GenBank/DDBJ databases">
        <title>The genomes of 5 underutilized Papilionoideae crops provide insights into root nodulation and disease resistanc.</title>
        <authorList>
            <person name="Jiang F."/>
        </authorList>
    </citation>
    <scope>NUCLEOTIDE SEQUENCE [LARGE SCALE GENOMIC DNA]</scope>
    <source>
        <strain evidence="1">DUOXIRENSHENG_FW03</strain>
        <tissue evidence="1">Leaves</tissue>
    </source>
</reference>
<evidence type="ECO:0000313" key="1">
    <source>
        <dbReference type="EMBL" id="KAK7399210.1"/>
    </source>
</evidence>
<organism evidence="1 2">
    <name type="scientific">Psophocarpus tetragonolobus</name>
    <name type="common">Winged bean</name>
    <name type="synonym">Dolichos tetragonolobus</name>
    <dbReference type="NCBI Taxonomy" id="3891"/>
    <lineage>
        <taxon>Eukaryota</taxon>
        <taxon>Viridiplantae</taxon>
        <taxon>Streptophyta</taxon>
        <taxon>Embryophyta</taxon>
        <taxon>Tracheophyta</taxon>
        <taxon>Spermatophyta</taxon>
        <taxon>Magnoliopsida</taxon>
        <taxon>eudicotyledons</taxon>
        <taxon>Gunneridae</taxon>
        <taxon>Pentapetalae</taxon>
        <taxon>rosids</taxon>
        <taxon>fabids</taxon>
        <taxon>Fabales</taxon>
        <taxon>Fabaceae</taxon>
        <taxon>Papilionoideae</taxon>
        <taxon>50 kb inversion clade</taxon>
        <taxon>NPAAA clade</taxon>
        <taxon>indigoferoid/millettioid clade</taxon>
        <taxon>Phaseoleae</taxon>
        <taxon>Psophocarpus</taxon>
    </lineage>
</organism>
<sequence>MLVSFGDIGMKQVVERMFCCDGSDGGLKFNNKCGRMMIDEVVSPRFREFDVRLSSLNLGSSPSIQSHANTFASL</sequence>
<accession>A0AAN9SLY8</accession>
<dbReference type="AlphaFoldDB" id="A0AAN9SLY8"/>
<evidence type="ECO:0000313" key="2">
    <source>
        <dbReference type="Proteomes" id="UP001386955"/>
    </source>
</evidence>
<dbReference type="EMBL" id="JAYMYS010000003">
    <property type="protein sequence ID" value="KAK7399210.1"/>
    <property type="molecule type" value="Genomic_DNA"/>
</dbReference>
<keyword evidence="2" id="KW-1185">Reference proteome</keyword>